<dbReference type="Proteomes" id="UP000240527">
    <property type="component" value="Chromosome"/>
</dbReference>
<name>A0ABN5IQT4_9CAUL</name>
<protein>
    <submittedName>
        <fullName evidence="2">Uncharacterized protein</fullName>
    </submittedName>
</protein>
<keyword evidence="1" id="KW-0472">Membrane</keyword>
<dbReference type="EMBL" id="CP027850">
    <property type="protein sequence ID" value="AVQ01387.1"/>
    <property type="molecule type" value="Genomic_DNA"/>
</dbReference>
<organism evidence="2 3">
    <name type="scientific">Caulobacter segnis</name>
    <dbReference type="NCBI Taxonomy" id="88688"/>
    <lineage>
        <taxon>Bacteria</taxon>
        <taxon>Pseudomonadati</taxon>
        <taxon>Pseudomonadota</taxon>
        <taxon>Alphaproteobacteria</taxon>
        <taxon>Caulobacterales</taxon>
        <taxon>Caulobacteraceae</taxon>
        <taxon>Caulobacter</taxon>
    </lineage>
</organism>
<evidence type="ECO:0000313" key="2">
    <source>
        <dbReference type="EMBL" id="AVQ01387.1"/>
    </source>
</evidence>
<gene>
    <name evidence="2" type="ORF">B7G68_05700</name>
</gene>
<sequence>MRSGLGFEAVGNTLVMSQDSAKQDAKREAFKALNTAKPRSVIIDGLVFLGGVGSLLWVLRNMTP</sequence>
<proteinExistence type="predicted"/>
<evidence type="ECO:0000313" key="3">
    <source>
        <dbReference type="Proteomes" id="UP000240527"/>
    </source>
</evidence>
<keyword evidence="1" id="KW-0812">Transmembrane</keyword>
<keyword evidence="1" id="KW-1133">Transmembrane helix</keyword>
<keyword evidence="3" id="KW-1185">Reference proteome</keyword>
<reference evidence="2 3" key="1">
    <citation type="journal article" date="2015" name="Biotechnol. Bioeng.">
        <title>Genome sequence and phenotypic characterization of Caulobacter segnis.</title>
        <authorList>
            <person name="Patel S."/>
            <person name="Fletcher B."/>
            <person name="Scott D.C."/>
            <person name="Ely B."/>
        </authorList>
    </citation>
    <scope>NUCLEOTIDE SEQUENCE [LARGE SCALE GENOMIC DNA]</scope>
    <source>
        <strain evidence="2 3">TK0059</strain>
    </source>
</reference>
<feature type="transmembrane region" description="Helical" evidence="1">
    <location>
        <begin position="41"/>
        <end position="59"/>
    </location>
</feature>
<evidence type="ECO:0000256" key="1">
    <source>
        <dbReference type="SAM" id="Phobius"/>
    </source>
</evidence>
<accession>A0ABN5IQT4</accession>